<keyword evidence="3 7" id="KW-0489">Methyltransferase</keyword>
<dbReference type="GO" id="GO:0008983">
    <property type="term" value="F:protein-glutamate O-methyltransferase activity"/>
    <property type="evidence" value="ECO:0007669"/>
    <property type="project" value="UniProtKB-EC"/>
</dbReference>
<dbReference type="RefSeq" id="WP_091852020.1">
    <property type="nucleotide sequence ID" value="NZ_FOHZ01000010.1"/>
</dbReference>
<feature type="domain" description="CheR-type methyltransferase" evidence="6">
    <location>
        <begin position="23"/>
        <end position="271"/>
    </location>
</feature>
<evidence type="ECO:0000256" key="1">
    <source>
        <dbReference type="ARBA" id="ARBA00001541"/>
    </source>
</evidence>
<dbReference type="InterPro" id="IPR000780">
    <property type="entry name" value="CheR_MeTrfase"/>
</dbReference>
<dbReference type="InterPro" id="IPR029063">
    <property type="entry name" value="SAM-dependent_MTases_sf"/>
</dbReference>
<evidence type="ECO:0000256" key="3">
    <source>
        <dbReference type="ARBA" id="ARBA00022603"/>
    </source>
</evidence>
<dbReference type="Gene3D" id="1.10.155.10">
    <property type="entry name" value="Chemotaxis receptor methyltransferase CheR, N-terminal domain"/>
    <property type="match status" value="1"/>
</dbReference>
<dbReference type="OrthoDB" id="9816309at2"/>
<keyword evidence="4 7" id="KW-0808">Transferase</keyword>
<gene>
    <name evidence="7" type="ORF">SAMN04487962_11058</name>
</gene>
<keyword evidence="5" id="KW-0949">S-adenosyl-L-methionine</keyword>
<dbReference type="SUPFAM" id="SSF47757">
    <property type="entry name" value="Chemotaxis receptor methyltransferase CheR, N-terminal domain"/>
    <property type="match status" value="1"/>
</dbReference>
<dbReference type="STRING" id="430453.SAMN04487962_11058"/>
<dbReference type="InterPro" id="IPR036804">
    <property type="entry name" value="CheR_N_sf"/>
</dbReference>
<dbReference type="SMART" id="SM00138">
    <property type="entry name" value="MeTrc"/>
    <property type="match status" value="1"/>
</dbReference>
<evidence type="ECO:0000259" key="6">
    <source>
        <dbReference type="PROSITE" id="PS50123"/>
    </source>
</evidence>
<comment type="catalytic activity">
    <reaction evidence="1">
        <text>L-glutamyl-[protein] + S-adenosyl-L-methionine = [protein]-L-glutamate 5-O-methyl ester + S-adenosyl-L-homocysteine</text>
        <dbReference type="Rhea" id="RHEA:24452"/>
        <dbReference type="Rhea" id="RHEA-COMP:10208"/>
        <dbReference type="Rhea" id="RHEA-COMP:10311"/>
        <dbReference type="ChEBI" id="CHEBI:29973"/>
        <dbReference type="ChEBI" id="CHEBI:57856"/>
        <dbReference type="ChEBI" id="CHEBI:59789"/>
        <dbReference type="ChEBI" id="CHEBI:82795"/>
        <dbReference type="EC" id="2.1.1.80"/>
    </reaction>
</comment>
<evidence type="ECO:0000313" key="8">
    <source>
        <dbReference type="Proteomes" id="UP000198762"/>
    </source>
</evidence>
<dbReference type="InterPro" id="IPR050903">
    <property type="entry name" value="Bact_Chemotaxis_MeTrfase"/>
</dbReference>
<organism evidence="7 8">
    <name type="scientific">Marinobacter segnicrescens</name>
    <dbReference type="NCBI Taxonomy" id="430453"/>
    <lineage>
        <taxon>Bacteria</taxon>
        <taxon>Pseudomonadati</taxon>
        <taxon>Pseudomonadota</taxon>
        <taxon>Gammaproteobacteria</taxon>
        <taxon>Pseudomonadales</taxon>
        <taxon>Marinobacteraceae</taxon>
        <taxon>Marinobacter</taxon>
    </lineage>
</organism>
<proteinExistence type="predicted"/>
<dbReference type="Pfam" id="PF03705">
    <property type="entry name" value="CheR_N"/>
    <property type="match status" value="1"/>
</dbReference>
<dbReference type="PRINTS" id="PR00996">
    <property type="entry name" value="CHERMTFRASE"/>
</dbReference>
<evidence type="ECO:0000256" key="4">
    <source>
        <dbReference type="ARBA" id="ARBA00022679"/>
    </source>
</evidence>
<name>A0A1I0EN10_9GAMM</name>
<dbReference type="PANTHER" id="PTHR24422">
    <property type="entry name" value="CHEMOTAXIS PROTEIN METHYLTRANSFERASE"/>
    <property type="match status" value="1"/>
</dbReference>
<dbReference type="PROSITE" id="PS50123">
    <property type="entry name" value="CHER"/>
    <property type="match status" value="1"/>
</dbReference>
<evidence type="ECO:0000313" key="7">
    <source>
        <dbReference type="EMBL" id="SET46638.1"/>
    </source>
</evidence>
<reference evidence="8" key="1">
    <citation type="submission" date="2016-10" db="EMBL/GenBank/DDBJ databases">
        <authorList>
            <person name="Varghese N."/>
            <person name="Submissions S."/>
        </authorList>
    </citation>
    <scope>NUCLEOTIDE SEQUENCE [LARGE SCALE GENOMIC DNA]</scope>
    <source>
        <strain evidence="8">CGMCC 1.6489</strain>
    </source>
</reference>
<protein>
    <recommendedName>
        <fullName evidence="2">protein-glutamate O-methyltransferase</fullName>
        <ecNumber evidence="2">2.1.1.80</ecNumber>
    </recommendedName>
</protein>
<sequence>MAEAPRNLSPGSEHWALRPLPDMDEAQFHQWKTLLEHRTGMALAPERKSFLETNIGIRMREIGCGSFQAYYEKIVAGPEAVVEWSTLVDRLTVQETRFFRDGDAFRLVSDYVMTRPREQLRHRPLEAWSVGCSTGEEAYTLAILLNECMAQLKLPPLYGVTGSDISKPALDKAQQGLFNPRRLNGMDDSLRQRYFRAGARNSAEIAESIRERVCFTRLNVLDLKRAPMHGMNIIFCQNLLIYFRRWRRREIVTRLAEHLAPGGLLVLGQGEITGWQPPGMQRVPSEHVLAWIRRQSDDE</sequence>
<dbReference type="GO" id="GO:0032259">
    <property type="term" value="P:methylation"/>
    <property type="evidence" value="ECO:0007669"/>
    <property type="project" value="UniProtKB-KW"/>
</dbReference>
<dbReference type="Proteomes" id="UP000198762">
    <property type="component" value="Unassembled WGS sequence"/>
</dbReference>
<dbReference type="EMBL" id="FOHZ01000010">
    <property type="protein sequence ID" value="SET46638.1"/>
    <property type="molecule type" value="Genomic_DNA"/>
</dbReference>
<evidence type="ECO:0000256" key="2">
    <source>
        <dbReference type="ARBA" id="ARBA00012534"/>
    </source>
</evidence>
<accession>A0A1I0EN10</accession>
<evidence type="ECO:0000256" key="5">
    <source>
        <dbReference type="ARBA" id="ARBA00022691"/>
    </source>
</evidence>
<dbReference type="InterPro" id="IPR022641">
    <property type="entry name" value="CheR_N"/>
</dbReference>
<dbReference type="EC" id="2.1.1.80" evidence="2"/>
<dbReference type="PANTHER" id="PTHR24422:SF19">
    <property type="entry name" value="CHEMOTAXIS PROTEIN METHYLTRANSFERASE"/>
    <property type="match status" value="1"/>
</dbReference>
<dbReference type="InterPro" id="IPR022642">
    <property type="entry name" value="CheR_C"/>
</dbReference>
<dbReference type="AlphaFoldDB" id="A0A1I0EN10"/>
<dbReference type="Pfam" id="PF01739">
    <property type="entry name" value="CheR"/>
    <property type="match status" value="1"/>
</dbReference>
<keyword evidence="8" id="KW-1185">Reference proteome</keyword>
<dbReference type="Gene3D" id="3.40.50.150">
    <property type="entry name" value="Vaccinia Virus protein VP39"/>
    <property type="match status" value="1"/>
</dbReference>
<dbReference type="SUPFAM" id="SSF53335">
    <property type="entry name" value="S-adenosyl-L-methionine-dependent methyltransferases"/>
    <property type="match status" value="1"/>
</dbReference>